<sequence>MVNENSHEGENQQIFEDANIDPIPRKCDSEVNETDDSEHSLSDNKLNNDHIAKTFEDYSYPSFIPFQGPNNTQSKNNDKFLWILIWIMNFRIRFNLPEMATESLIKFMKLVLEETGIDLPNGPSEHYLAYISWYHPADSTSISTGIPYSQLIHSSKVQNFKVAKY</sequence>
<feature type="compositionally biased region" description="Basic and acidic residues" evidence="1">
    <location>
        <begin position="1"/>
        <end position="10"/>
    </location>
</feature>
<name>A0A9W4WTA2_9GLOM</name>
<feature type="region of interest" description="Disordered" evidence="1">
    <location>
        <begin position="1"/>
        <end position="45"/>
    </location>
</feature>
<dbReference type="AlphaFoldDB" id="A0A9W4WTA2"/>
<evidence type="ECO:0000313" key="2">
    <source>
        <dbReference type="EMBL" id="CAI2185320.1"/>
    </source>
</evidence>
<gene>
    <name evidence="2" type="ORF">FWILDA_LOCUS12018</name>
</gene>
<dbReference type="EMBL" id="CAMKVN010003666">
    <property type="protein sequence ID" value="CAI2185320.1"/>
    <property type="molecule type" value="Genomic_DNA"/>
</dbReference>
<comment type="caution">
    <text evidence="2">The sequence shown here is derived from an EMBL/GenBank/DDBJ whole genome shotgun (WGS) entry which is preliminary data.</text>
</comment>
<organism evidence="2 3">
    <name type="scientific">Funneliformis geosporum</name>
    <dbReference type="NCBI Taxonomy" id="1117311"/>
    <lineage>
        <taxon>Eukaryota</taxon>
        <taxon>Fungi</taxon>
        <taxon>Fungi incertae sedis</taxon>
        <taxon>Mucoromycota</taxon>
        <taxon>Glomeromycotina</taxon>
        <taxon>Glomeromycetes</taxon>
        <taxon>Glomerales</taxon>
        <taxon>Glomeraceae</taxon>
        <taxon>Funneliformis</taxon>
    </lineage>
</organism>
<accession>A0A9W4WTA2</accession>
<evidence type="ECO:0000313" key="3">
    <source>
        <dbReference type="Proteomes" id="UP001153678"/>
    </source>
</evidence>
<keyword evidence="3" id="KW-1185">Reference proteome</keyword>
<feature type="non-terminal residue" evidence="2">
    <location>
        <position position="165"/>
    </location>
</feature>
<dbReference type="Proteomes" id="UP001153678">
    <property type="component" value="Unassembled WGS sequence"/>
</dbReference>
<reference evidence="2" key="1">
    <citation type="submission" date="2022-08" db="EMBL/GenBank/DDBJ databases">
        <authorList>
            <person name="Kallberg Y."/>
            <person name="Tangrot J."/>
            <person name="Rosling A."/>
        </authorList>
    </citation>
    <scope>NUCLEOTIDE SEQUENCE</scope>
    <source>
        <strain evidence="2">Wild A</strain>
    </source>
</reference>
<evidence type="ECO:0000256" key="1">
    <source>
        <dbReference type="SAM" id="MobiDB-lite"/>
    </source>
</evidence>
<protein>
    <submittedName>
        <fullName evidence="2">8225_t:CDS:1</fullName>
    </submittedName>
</protein>
<proteinExistence type="predicted"/>